<proteinExistence type="predicted"/>
<keyword evidence="2" id="KW-1185">Reference proteome</keyword>
<protein>
    <submittedName>
        <fullName evidence="1">Uncharacterized protein</fullName>
    </submittedName>
</protein>
<reference evidence="1 2" key="1">
    <citation type="submission" date="2022-02" db="EMBL/GenBank/DDBJ databases">
        <authorList>
            <person name="Tian F."/>
            <person name="Li J."/>
            <person name="Li F."/>
            <person name="Tong Y."/>
        </authorList>
    </citation>
    <scope>NUCLEOTIDE SEQUENCE [LARGE SCALE GENOMIC DNA]</scope>
</reference>
<organism evidence="1 2">
    <name type="scientific">Cronobacter phage LPCS28</name>
    <dbReference type="NCBI Taxonomy" id="2924885"/>
    <lineage>
        <taxon>Viruses</taxon>
        <taxon>Duplodnaviria</taxon>
        <taxon>Heunggongvirae</taxon>
        <taxon>Uroviricota</taxon>
        <taxon>Caudoviricetes</taxon>
        <taxon>Pantevenvirales</taxon>
        <taxon>Straboviridae</taxon>
        <taxon>Nanhuvirus</taxon>
        <taxon>Nanhuvirus LPCS28</taxon>
    </lineage>
</organism>
<dbReference type="Proteomes" id="UP000832072">
    <property type="component" value="Segment"/>
</dbReference>
<evidence type="ECO:0000313" key="1">
    <source>
        <dbReference type="EMBL" id="UNY47067.1"/>
    </source>
</evidence>
<evidence type="ECO:0000313" key="2">
    <source>
        <dbReference type="Proteomes" id="UP000832072"/>
    </source>
</evidence>
<sequence>MKITIADIKAIARRKMYQYAHCNLSKNNPYYINDGMIKHAEAWFKEFAEIKELSTKQVVSMEAFFNTQKQIYLFA</sequence>
<accession>A0AAE9G5E7</accession>
<dbReference type="EMBL" id="OM638103">
    <property type="protein sequence ID" value="UNY47067.1"/>
    <property type="molecule type" value="Genomic_DNA"/>
</dbReference>
<name>A0AAE9G5E7_9CAUD</name>
<gene>
    <name evidence="1" type="ORF">EHEKIMEA_00185</name>
</gene>